<gene>
    <name evidence="1" type="ordered locus">AciPR4_3202</name>
</gene>
<protein>
    <submittedName>
        <fullName evidence="1">Uncharacterized protein</fullName>
    </submittedName>
</protein>
<dbReference type="KEGG" id="tsa:AciPR4_3202"/>
<keyword evidence="2" id="KW-1185">Reference proteome</keyword>
<accession>E8V7I4</accession>
<sequence>MEPLVGGVEHPLPPGAATNFTLVTRGRPGFTTAETEHFPHLDLTDEWPENILYDLGDVIGPRCVADHRITLGPRYGPENSVAQIASDYIVGIQELVRTHRLESNSPFLKEVIASLDAIASGSSAQIPITQKAHSEMEAEILNALQLSLHVTYKGPQ</sequence>
<dbReference type="RefSeq" id="WP_013569689.1">
    <property type="nucleotide sequence ID" value="NC_014963.1"/>
</dbReference>
<dbReference type="STRING" id="401053.AciPR4_3202"/>
<name>E8V7I4_TERSS</name>
<dbReference type="HOGENOM" id="CLU_1685717_0_0_0"/>
<reference evidence="1 2" key="1">
    <citation type="journal article" date="2012" name="Stand. Genomic Sci.">
        <title>Complete genome sequence of Terriglobus saanensis type strain SP1PR4(T), an Acidobacteria from tundra soil.</title>
        <authorList>
            <person name="Rawat S.R."/>
            <person name="Mannisto M.K."/>
            <person name="Starovoytov V."/>
            <person name="Goodwin L."/>
            <person name="Nolan M."/>
            <person name="Hauser L."/>
            <person name="Land M."/>
            <person name="Davenport K.W."/>
            <person name="Woyke T."/>
            <person name="Haggblom M.M."/>
        </authorList>
    </citation>
    <scope>NUCLEOTIDE SEQUENCE</scope>
    <source>
        <strain evidence="2">ATCC BAA-1853 / DSM 23119 / SP1PR4</strain>
    </source>
</reference>
<dbReference type="Proteomes" id="UP000006844">
    <property type="component" value="Chromosome"/>
</dbReference>
<dbReference type="AlphaFoldDB" id="E8V7I4"/>
<dbReference type="EMBL" id="CP002467">
    <property type="protein sequence ID" value="ADV83958.1"/>
    <property type="molecule type" value="Genomic_DNA"/>
</dbReference>
<evidence type="ECO:0000313" key="1">
    <source>
        <dbReference type="EMBL" id="ADV83958.1"/>
    </source>
</evidence>
<proteinExistence type="predicted"/>
<evidence type="ECO:0000313" key="2">
    <source>
        <dbReference type="Proteomes" id="UP000006844"/>
    </source>
</evidence>
<organism evidence="1 2">
    <name type="scientific">Terriglobus saanensis (strain ATCC BAA-1853 / DSM 23119 / SP1PR4)</name>
    <dbReference type="NCBI Taxonomy" id="401053"/>
    <lineage>
        <taxon>Bacteria</taxon>
        <taxon>Pseudomonadati</taxon>
        <taxon>Acidobacteriota</taxon>
        <taxon>Terriglobia</taxon>
        <taxon>Terriglobales</taxon>
        <taxon>Acidobacteriaceae</taxon>
        <taxon>Terriglobus</taxon>
    </lineage>
</organism>